<dbReference type="EMBL" id="JAHESC010000011">
    <property type="protein sequence ID" value="MBT1686854.1"/>
    <property type="molecule type" value="Genomic_DNA"/>
</dbReference>
<accession>A0AAP2GCZ4</accession>
<comment type="caution">
    <text evidence="1">The sequence shown here is derived from an EMBL/GenBank/DDBJ whole genome shotgun (WGS) entry which is preliminary data.</text>
</comment>
<dbReference type="AlphaFoldDB" id="A0AAP2GCZ4"/>
<organism evidence="1 2">
    <name type="scientific">Dawidia soli</name>
    <dbReference type="NCBI Taxonomy" id="2782352"/>
    <lineage>
        <taxon>Bacteria</taxon>
        <taxon>Pseudomonadati</taxon>
        <taxon>Bacteroidota</taxon>
        <taxon>Cytophagia</taxon>
        <taxon>Cytophagales</taxon>
        <taxon>Chryseotaleaceae</taxon>
        <taxon>Dawidia</taxon>
    </lineage>
</organism>
<name>A0AAP2GCZ4_9BACT</name>
<protein>
    <submittedName>
        <fullName evidence="1">Uncharacterized protein</fullName>
    </submittedName>
</protein>
<reference evidence="1 2" key="1">
    <citation type="submission" date="2021-05" db="EMBL/GenBank/DDBJ databases">
        <title>A Polyphasic approach of four new species of the genus Ohtaekwangia: Ohtaekwangia histidinii sp. nov., Ohtaekwangia cretensis sp. nov., Ohtaekwangia indiensis sp. nov., Ohtaekwangia reichenbachii sp. nov. from diverse environment.</title>
        <authorList>
            <person name="Octaviana S."/>
        </authorList>
    </citation>
    <scope>NUCLEOTIDE SEQUENCE [LARGE SCALE GENOMIC DNA]</scope>
    <source>
        <strain evidence="1 2">PWU37</strain>
    </source>
</reference>
<proteinExistence type="predicted"/>
<evidence type="ECO:0000313" key="2">
    <source>
        <dbReference type="Proteomes" id="UP001319180"/>
    </source>
</evidence>
<dbReference type="Proteomes" id="UP001319180">
    <property type="component" value="Unassembled WGS sequence"/>
</dbReference>
<keyword evidence="2" id="KW-1185">Reference proteome</keyword>
<sequence length="139" mass="16180">MHEGETIVVERLRIAWKDSLSVFALGGMPKPIKAIISHIISQGYDQVFVPSSSLYTLLISVPIDNKVNYFYTLRVWYDEQIQTIKFRFVQKKADEKMDSVDTRLTKWEETCQASEGIVILEEFLNSNNVFRDAIIQFRK</sequence>
<gene>
    <name evidence="1" type="ORF">KK078_09810</name>
</gene>
<evidence type="ECO:0000313" key="1">
    <source>
        <dbReference type="EMBL" id="MBT1686854.1"/>
    </source>
</evidence>
<dbReference type="RefSeq" id="WP_254090091.1">
    <property type="nucleotide sequence ID" value="NZ_JAHESC010000011.1"/>
</dbReference>